<keyword evidence="2" id="KW-1185">Reference proteome</keyword>
<reference evidence="1 2" key="1">
    <citation type="journal article" date="2012" name="Genome Biol.">
        <title>Sequencing three crocodilian genomes to illuminate the evolution of archosaurs and amniotes.</title>
        <authorList>
            <person name="St John J.A."/>
            <person name="Braun E.L."/>
            <person name="Isberg S.R."/>
            <person name="Miles L.G."/>
            <person name="Chong A.Y."/>
            <person name="Gongora J."/>
            <person name="Dalzell P."/>
            <person name="Moran C."/>
            <person name="Bed'hom B."/>
            <person name="Abzhanov A."/>
            <person name="Burgess S.C."/>
            <person name="Cooksey A.M."/>
            <person name="Castoe T.A."/>
            <person name="Crawford N.G."/>
            <person name="Densmore L.D."/>
            <person name="Drew J.C."/>
            <person name="Edwards S.V."/>
            <person name="Faircloth B.C."/>
            <person name="Fujita M.K."/>
            <person name="Greenwold M.J."/>
            <person name="Hoffmann F.G."/>
            <person name="Howard J.M."/>
            <person name="Iguchi T."/>
            <person name="Janes D.E."/>
            <person name="Khan S.Y."/>
            <person name="Kohno S."/>
            <person name="de Koning A.J."/>
            <person name="Lance S.L."/>
            <person name="McCarthy F.M."/>
            <person name="McCormack J.E."/>
            <person name="Merchant M.E."/>
            <person name="Peterson D.G."/>
            <person name="Pollock D.D."/>
            <person name="Pourmand N."/>
            <person name="Raney B.J."/>
            <person name="Roessler K.A."/>
            <person name="Sanford J.R."/>
            <person name="Sawyer R.H."/>
            <person name="Schmidt C.J."/>
            <person name="Triplett E.W."/>
            <person name="Tuberville T.D."/>
            <person name="Venegas-Anaya M."/>
            <person name="Howard J.T."/>
            <person name="Jarvis E.D."/>
            <person name="Guillette L.J.Jr."/>
            <person name="Glenn T.C."/>
            <person name="Green R.E."/>
            <person name="Ray D.A."/>
        </authorList>
    </citation>
    <scope>NUCLEOTIDE SEQUENCE [LARGE SCALE GENOMIC DNA]</scope>
    <source>
        <strain evidence="1">KSC_2009_1</strain>
    </source>
</reference>
<name>A0A151P8I4_ALLMI</name>
<accession>A0A151P8I4</accession>
<comment type="caution">
    <text evidence="1">The sequence shown here is derived from an EMBL/GenBank/DDBJ whole genome shotgun (WGS) entry which is preliminary data.</text>
</comment>
<evidence type="ECO:0000313" key="2">
    <source>
        <dbReference type="Proteomes" id="UP000050525"/>
    </source>
</evidence>
<dbReference type="PROSITE" id="PS51257">
    <property type="entry name" value="PROKAR_LIPOPROTEIN"/>
    <property type="match status" value="1"/>
</dbReference>
<dbReference type="AlphaFoldDB" id="A0A151P8I4"/>
<evidence type="ECO:0000313" key="1">
    <source>
        <dbReference type="EMBL" id="KYO45290.1"/>
    </source>
</evidence>
<proteinExistence type="predicted"/>
<dbReference type="Proteomes" id="UP000050525">
    <property type="component" value="Unassembled WGS sequence"/>
</dbReference>
<gene>
    <name evidence="1" type="ORF">Y1Q_0014730</name>
</gene>
<protein>
    <submittedName>
        <fullName evidence="1">Uncharacterized protein</fullName>
    </submittedName>
</protein>
<sequence>MCTPVRRQVPPATSNVWASCGTGQTLRKDVQSRRVTKHPPYPSLPTQGLVLLCYVSELFGGSPSAHFMDAACRNLCAGWGQARRQDPTEHHCPHHCRSLEGDACPRLQGCGQLWGGTRHLFVITTRGPKAGCGGAR</sequence>
<dbReference type="EMBL" id="AKHW03000629">
    <property type="protein sequence ID" value="KYO45290.1"/>
    <property type="molecule type" value="Genomic_DNA"/>
</dbReference>
<organism evidence="1 2">
    <name type="scientific">Alligator mississippiensis</name>
    <name type="common">American alligator</name>
    <dbReference type="NCBI Taxonomy" id="8496"/>
    <lineage>
        <taxon>Eukaryota</taxon>
        <taxon>Metazoa</taxon>
        <taxon>Chordata</taxon>
        <taxon>Craniata</taxon>
        <taxon>Vertebrata</taxon>
        <taxon>Euteleostomi</taxon>
        <taxon>Archelosauria</taxon>
        <taxon>Archosauria</taxon>
        <taxon>Crocodylia</taxon>
        <taxon>Alligatoridae</taxon>
        <taxon>Alligatorinae</taxon>
        <taxon>Alligator</taxon>
    </lineage>
</organism>